<feature type="domain" description="Selenoprotein P N-terminal" evidence="7">
    <location>
        <begin position="49"/>
        <end position="239"/>
    </location>
</feature>
<keyword evidence="4" id="KW-0712">Selenocysteine</keyword>
<dbReference type="InterPro" id="IPR007671">
    <property type="entry name" value="Selenoprotein-P_N"/>
</dbReference>
<dbReference type="InterPro" id="IPR037941">
    <property type="entry name" value="SeP"/>
</dbReference>
<name>A0AAD5FHB7_SILAS</name>
<proteinExistence type="predicted"/>
<evidence type="ECO:0000256" key="2">
    <source>
        <dbReference type="ARBA" id="ARBA00022525"/>
    </source>
</evidence>
<protein>
    <submittedName>
        <fullName evidence="8">Selenoprotein Pb</fullName>
    </submittedName>
</protein>
<evidence type="ECO:0000256" key="3">
    <source>
        <dbReference type="ARBA" id="ARBA00022729"/>
    </source>
</evidence>
<reference evidence="8" key="1">
    <citation type="submission" date="2018-07" db="EMBL/GenBank/DDBJ databases">
        <title>Comparative genomics of catfishes provides insights into carnivory and benthic adaptation.</title>
        <authorList>
            <person name="Zhang Y."/>
            <person name="Wang D."/>
            <person name="Peng Z."/>
            <person name="Zheng S."/>
            <person name="Shao F."/>
            <person name="Tao W."/>
        </authorList>
    </citation>
    <scope>NUCLEOTIDE SEQUENCE</scope>
    <source>
        <strain evidence="8">Chongqing</strain>
    </source>
</reference>
<feature type="compositionally biased region" description="Polar residues" evidence="6">
    <location>
        <begin position="213"/>
        <end position="226"/>
    </location>
</feature>
<keyword evidence="9" id="KW-1185">Reference proteome</keyword>
<evidence type="ECO:0000313" key="9">
    <source>
        <dbReference type="Proteomes" id="UP001205998"/>
    </source>
</evidence>
<dbReference type="PANTHER" id="PTHR10105:SF4">
    <property type="entry name" value="SELENOPROTEIN P2"/>
    <property type="match status" value="1"/>
</dbReference>
<dbReference type="PANTHER" id="PTHR10105">
    <property type="entry name" value="SELENOPROTEIN P"/>
    <property type="match status" value="1"/>
</dbReference>
<feature type="region of interest" description="Disordered" evidence="6">
    <location>
        <begin position="208"/>
        <end position="247"/>
    </location>
</feature>
<keyword evidence="3" id="KW-0732">Signal</keyword>
<accession>A0AAD5FHB7</accession>
<evidence type="ECO:0000259" key="7">
    <source>
        <dbReference type="Pfam" id="PF04592"/>
    </source>
</evidence>
<dbReference type="EMBL" id="MU551711">
    <property type="protein sequence ID" value="KAI5616915.1"/>
    <property type="molecule type" value="Genomic_DNA"/>
</dbReference>
<dbReference type="GO" id="GO:0008430">
    <property type="term" value="F:selenium binding"/>
    <property type="evidence" value="ECO:0007669"/>
    <property type="project" value="InterPro"/>
</dbReference>
<dbReference type="GO" id="GO:0005576">
    <property type="term" value="C:extracellular region"/>
    <property type="evidence" value="ECO:0007669"/>
    <property type="project" value="UniProtKB-SubCell"/>
</dbReference>
<evidence type="ECO:0000256" key="6">
    <source>
        <dbReference type="SAM" id="MobiDB-lite"/>
    </source>
</evidence>
<keyword evidence="2" id="KW-0964">Secreted</keyword>
<evidence type="ECO:0000256" key="1">
    <source>
        <dbReference type="ARBA" id="ARBA00004613"/>
    </source>
</evidence>
<dbReference type="GO" id="GO:0001887">
    <property type="term" value="P:selenium compound metabolic process"/>
    <property type="evidence" value="ECO:0007669"/>
    <property type="project" value="TreeGrafter"/>
</dbReference>
<dbReference type="Proteomes" id="UP001205998">
    <property type="component" value="Unassembled WGS sequence"/>
</dbReference>
<organism evidence="8 9">
    <name type="scientific">Silurus asotus</name>
    <name type="common">Amur catfish</name>
    <name type="synonym">Parasilurus asotus</name>
    <dbReference type="NCBI Taxonomy" id="30991"/>
    <lineage>
        <taxon>Eukaryota</taxon>
        <taxon>Metazoa</taxon>
        <taxon>Chordata</taxon>
        <taxon>Craniata</taxon>
        <taxon>Vertebrata</taxon>
        <taxon>Euteleostomi</taxon>
        <taxon>Actinopterygii</taxon>
        <taxon>Neopterygii</taxon>
        <taxon>Teleostei</taxon>
        <taxon>Ostariophysi</taxon>
        <taxon>Siluriformes</taxon>
        <taxon>Siluridae</taxon>
        <taxon>Silurus</taxon>
    </lineage>
</organism>
<evidence type="ECO:0000313" key="8">
    <source>
        <dbReference type="EMBL" id="KAI5616915.1"/>
    </source>
</evidence>
<comment type="subcellular location">
    <subcellularLocation>
        <location evidence="1">Secreted</location>
    </subcellularLocation>
</comment>
<dbReference type="AlphaFoldDB" id="A0AAD5FHB7"/>
<dbReference type="Pfam" id="PF04592">
    <property type="entry name" value="SelP_N"/>
    <property type="match status" value="1"/>
</dbReference>
<keyword evidence="5" id="KW-0325">Glycoprotein</keyword>
<sequence>MIVIRDVRLFVMEQYEAPPVLVCVFVQRNPPSPGRGFKSSRVNVDLFFFQTWSKLGGLRDKLAKGNLTHVAFMIVNEQDAHSRAMYWQLKRRAAEGIPVYQQSPLQDDVWDTLQGDKDDVLVYDRCGRLTFHIMLPFSFLHYPYVEAAIRATYLRDICNCTLYSNSSSNMTTLKSFEQNMTETESTNNNKQHQHQHLHQHQHHIHINNHSQNGSSLKPVNTQTTNTKKVEKHNHRHEEHLSIIQTHR</sequence>
<evidence type="ECO:0000256" key="5">
    <source>
        <dbReference type="ARBA" id="ARBA00023180"/>
    </source>
</evidence>
<gene>
    <name evidence="8" type="ORF">C0J50_23503</name>
</gene>
<evidence type="ECO:0000256" key="4">
    <source>
        <dbReference type="ARBA" id="ARBA00022933"/>
    </source>
</evidence>
<comment type="caution">
    <text evidence="8">The sequence shown here is derived from an EMBL/GenBank/DDBJ whole genome shotgun (WGS) entry which is preliminary data.</text>
</comment>